<comment type="caution">
    <text evidence="1">The sequence shown here is derived from an EMBL/GenBank/DDBJ whole genome shotgun (WGS) entry which is preliminary data.</text>
</comment>
<dbReference type="PANTHER" id="PTHR35541">
    <property type="entry name" value="RAD9, HUS1, RAD1-INTERACTING NUCLEAR ORPHAN PROTEIN 1"/>
    <property type="match status" value="1"/>
</dbReference>
<dbReference type="PANTHER" id="PTHR35541:SF1">
    <property type="entry name" value="RAD9, HUS1, RAD1-INTERACTING NUCLEAR ORPHAN PROTEIN 1"/>
    <property type="match status" value="1"/>
</dbReference>
<protein>
    <recommendedName>
        <fullName evidence="3">RAD9, HUS1, RAD1-interacting nuclear orphan protein 1</fullName>
    </recommendedName>
</protein>
<proteinExistence type="predicted"/>
<evidence type="ECO:0000313" key="1">
    <source>
        <dbReference type="EMBL" id="MED6274563.1"/>
    </source>
</evidence>
<evidence type="ECO:0000313" key="2">
    <source>
        <dbReference type="Proteomes" id="UP001352852"/>
    </source>
</evidence>
<sequence>MPRKAIKADKPALQFLERPVGGTRLQNVPEVRAAVNPKEFFSETQTQPSPDLNSWVNPQFDYSAAAAPPKRRGRRQCQTATSLLDRCSQLPRKTSTCKYPSLSFHIGLKDQSQKQLRSASTTKSAESEVKNQAWKSVCRSKGTVSNGGYSDTPKRQLATIRKRNAETRSEGARSLDQPGIQSKEVANRCKIPAEGASTPSSTKLIPTEVNSVCPPSDVDTPKMMWEEVNCYFSSPGLLLFAQPCTPPYSGPPDTLVADTPERDYGLKVTWRRRKGLMLMLKERGHLSESDALIHC</sequence>
<keyword evidence="2" id="KW-1185">Reference proteome</keyword>
<organism evidence="1 2">
    <name type="scientific">Characodon lateralis</name>
    <dbReference type="NCBI Taxonomy" id="208331"/>
    <lineage>
        <taxon>Eukaryota</taxon>
        <taxon>Metazoa</taxon>
        <taxon>Chordata</taxon>
        <taxon>Craniata</taxon>
        <taxon>Vertebrata</taxon>
        <taxon>Euteleostomi</taxon>
        <taxon>Actinopterygii</taxon>
        <taxon>Neopterygii</taxon>
        <taxon>Teleostei</taxon>
        <taxon>Neoteleostei</taxon>
        <taxon>Acanthomorphata</taxon>
        <taxon>Ovalentaria</taxon>
        <taxon>Atherinomorphae</taxon>
        <taxon>Cyprinodontiformes</taxon>
        <taxon>Goodeidae</taxon>
        <taxon>Characodon</taxon>
    </lineage>
</organism>
<dbReference type="EMBL" id="JAHUTJ010026105">
    <property type="protein sequence ID" value="MED6274563.1"/>
    <property type="molecule type" value="Genomic_DNA"/>
</dbReference>
<dbReference type="Proteomes" id="UP001352852">
    <property type="component" value="Unassembled WGS sequence"/>
</dbReference>
<gene>
    <name evidence="1" type="ORF">CHARACLAT_017761</name>
</gene>
<evidence type="ECO:0008006" key="3">
    <source>
        <dbReference type="Google" id="ProtNLM"/>
    </source>
</evidence>
<name>A0ABU7DHJ0_9TELE</name>
<reference evidence="1 2" key="1">
    <citation type="submission" date="2021-06" db="EMBL/GenBank/DDBJ databases">
        <authorList>
            <person name="Palmer J.M."/>
        </authorList>
    </citation>
    <scope>NUCLEOTIDE SEQUENCE [LARGE SCALE GENOMIC DNA]</scope>
    <source>
        <strain evidence="1 2">CL_MEX2019</strain>
        <tissue evidence="1">Muscle</tissue>
    </source>
</reference>
<dbReference type="Pfam" id="PF15319">
    <property type="entry name" value="RHINO"/>
    <property type="match status" value="1"/>
</dbReference>
<accession>A0ABU7DHJ0</accession>
<dbReference type="InterPro" id="IPR029293">
    <property type="entry name" value="RHNO1"/>
</dbReference>